<dbReference type="EMBL" id="JBEPLJ010000007">
    <property type="protein sequence ID" value="MET3586076.1"/>
    <property type="molecule type" value="Genomic_DNA"/>
</dbReference>
<protein>
    <submittedName>
        <fullName evidence="3">CheY-like chemotaxis protein</fullName>
    </submittedName>
</protein>
<feature type="modified residue" description="4-aspartylphosphate" evidence="1">
    <location>
        <position position="64"/>
    </location>
</feature>
<name>A0ABV2H6A3_9HYPH</name>
<dbReference type="RefSeq" id="WP_247243826.1">
    <property type="nucleotide sequence ID" value="NZ_JALJRA010000007.1"/>
</dbReference>
<dbReference type="InterPro" id="IPR001789">
    <property type="entry name" value="Sig_transdc_resp-reg_receiver"/>
</dbReference>
<keyword evidence="1" id="KW-0597">Phosphoprotein</keyword>
<dbReference type="Gene3D" id="3.40.50.2300">
    <property type="match status" value="1"/>
</dbReference>
<evidence type="ECO:0000256" key="1">
    <source>
        <dbReference type="PROSITE-ProRule" id="PRU00169"/>
    </source>
</evidence>
<gene>
    <name evidence="3" type="ORF">ABID21_002191</name>
</gene>
<dbReference type="InterPro" id="IPR011006">
    <property type="entry name" value="CheY-like_superfamily"/>
</dbReference>
<dbReference type="SUPFAM" id="SSF52172">
    <property type="entry name" value="CheY-like"/>
    <property type="match status" value="1"/>
</dbReference>
<organism evidence="3 4">
    <name type="scientific">Pseudorhizobium tarimense</name>
    <dbReference type="NCBI Taxonomy" id="1079109"/>
    <lineage>
        <taxon>Bacteria</taxon>
        <taxon>Pseudomonadati</taxon>
        <taxon>Pseudomonadota</taxon>
        <taxon>Alphaproteobacteria</taxon>
        <taxon>Hyphomicrobiales</taxon>
        <taxon>Rhizobiaceae</taxon>
        <taxon>Rhizobium/Agrobacterium group</taxon>
        <taxon>Pseudorhizobium</taxon>
    </lineage>
</organism>
<evidence type="ECO:0000313" key="3">
    <source>
        <dbReference type="EMBL" id="MET3586076.1"/>
    </source>
</evidence>
<feature type="domain" description="Response regulatory" evidence="2">
    <location>
        <begin position="14"/>
        <end position="124"/>
    </location>
</feature>
<dbReference type="SMART" id="SM00448">
    <property type="entry name" value="REC"/>
    <property type="match status" value="1"/>
</dbReference>
<sequence>MPEKSLLQHFAYKSILIVEDEYFLADETRRKLEHLGSKVIGPTARVSEALDLIGDQQVDAAILDVHLGDELVFPVAERLAELDIPFVFATGYDPSIIPVPYTGFALCEKPTELENIAAELFAPQMKRLF</sequence>
<evidence type="ECO:0000259" key="2">
    <source>
        <dbReference type="PROSITE" id="PS50110"/>
    </source>
</evidence>
<dbReference type="PROSITE" id="PS50110">
    <property type="entry name" value="RESPONSE_REGULATORY"/>
    <property type="match status" value="1"/>
</dbReference>
<comment type="caution">
    <text evidence="3">The sequence shown here is derived from an EMBL/GenBank/DDBJ whole genome shotgun (WGS) entry which is preliminary data.</text>
</comment>
<proteinExistence type="predicted"/>
<accession>A0ABV2H6A3</accession>
<dbReference type="Proteomes" id="UP001549031">
    <property type="component" value="Unassembled WGS sequence"/>
</dbReference>
<reference evidence="3 4" key="1">
    <citation type="submission" date="2024-06" db="EMBL/GenBank/DDBJ databases">
        <title>Genomic Encyclopedia of Type Strains, Phase IV (KMG-IV): sequencing the most valuable type-strain genomes for metagenomic binning, comparative biology and taxonomic classification.</title>
        <authorList>
            <person name="Goeker M."/>
        </authorList>
    </citation>
    <scope>NUCLEOTIDE SEQUENCE [LARGE SCALE GENOMIC DNA]</scope>
    <source>
        <strain evidence="3 4">DSM 105042</strain>
    </source>
</reference>
<evidence type="ECO:0000313" key="4">
    <source>
        <dbReference type="Proteomes" id="UP001549031"/>
    </source>
</evidence>
<keyword evidence="4" id="KW-1185">Reference proteome</keyword>